<dbReference type="PANTHER" id="PTHR43639:SF1">
    <property type="entry name" value="SHORT-CHAIN DEHYDROGENASE_REDUCTASE FAMILY PROTEIN"/>
    <property type="match status" value="1"/>
</dbReference>
<keyword evidence="2" id="KW-0560">Oxidoreductase</keyword>
<dbReference type="OrthoDB" id="9789398at2"/>
<dbReference type="InterPro" id="IPR020904">
    <property type="entry name" value="Sc_DH/Rdtase_CS"/>
</dbReference>
<dbReference type="AlphaFoldDB" id="A0A4Z0W9X4"/>
<dbReference type="PRINTS" id="PR00080">
    <property type="entry name" value="SDRFAMILY"/>
</dbReference>
<dbReference type="Pfam" id="PF13561">
    <property type="entry name" value="adh_short_C2"/>
    <property type="match status" value="1"/>
</dbReference>
<dbReference type="PRINTS" id="PR00081">
    <property type="entry name" value="GDHRDH"/>
</dbReference>
<dbReference type="InterPro" id="IPR036291">
    <property type="entry name" value="NAD(P)-bd_dom_sf"/>
</dbReference>
<organism evidence="4 5">
    <name type="scientific">Natronospirillum operosum</name>
    <dbReference type="NCBI Taxonomy" id="2759953"/>
    <lineage>
        <taxon>Bacteria</taxon>
        <taxon>Pseudomonadati</taxon>
        <taxon>Pseudomonadota</taxon>
        <taxon>Gammaproteobacteria</taxon>
        <taxon>Oceanospirillales</taxon>
        <taxon>Natronospirillaceae</taxon>
        <taxon>Natronospirillum</taxon>
    </lineage>
</organism>
<evidence type="ECO:0000259" key="3">
    <source>
        <dbReference type="SMART" id="SM00822"/>
    </source>
</evidence>
<accession>A0A4Z0W9X4</accession>
<dbReference type="FunFam" id="3.40.50.720:FF:000084">
    <property type="entry name" value="Short-chain dehydrogenase reductase"/>
    <property type="match status" value="1"/>
</dbReference>
<dbReference type="GO" id="GO:0016491">
    <property type="term" value="F:oxidoreductase activity"/>
    <property type="evidence" value="ECO:0007669"/>
    <property type="project" value="UniProtKB-KW"/>
</dbReference>
<comment type="caution">
    <text evidence="4">The sequence shown here is derived from an EMBL/GenBank/DDBJ whole genome shotgun (WGS) entry which is preliminary data.</text>
</comment>
<dbReference type="PANTHER" id="PTHR43639">
    <property type="entry name" value="OXIDOREDUCTASE, SHORT-CHAIN DEHYDROGENASE/REDUCTASE FAMILY (AFU_ORTHOLOGUE AFUA_5G02870)"/>
    <property type="match status" value="1"/>
</dbReference>
<evidence type="ECO:0000256" key="2">
    <source>
        <dbReference type="ARBA" id="ARBA00023002"/>
    </source>
</evidence>
<dbReference type="CDD" id="cd05233">
    <property type="entry name" value="SDR_c"/>
    <property type="match status" value="1"/>
</dbReference>
<dbReference type="InterPro" id="IPR057326">
    <property type="entry name" value="KR_dom"/>
</dbReference>
<dbReference type="SMART" id="SM00822">
    <property type="entry name" value="PKS_KR"/>
    <property type="match status" value="1"/>
</dbReference>
<dbReference type="SUPFAM" id="SSF51735">
    <property type="entry name" value="NAD(P)-binding Rossmann-fold domains"/>
    <property type="match status" value="1"/>
</dbReference>
<comment type="similarity">
    <text evidence="1">Belongs to the short-chain dehydrogenases/reductases (SDR) family.</text>
</comment>
<dbReference type="EMBL" id="SRMF01000004">
    <property type="protein sequence ID" value="TGG92943.1"/>
    <property type="molecule type" value="Genomic_DNA"/>
</dbReference>
<dbReference type="InterPro" id="IPR002347">
    <property type="entry name" value="SDR_fam"/>
</dbReference>
<keyword evidence="5" id="KW-1185">Reference proteome</keyword>
<protein>
    <submittedName>
        <fullName evidence="4">SDR family oxidoreductase</fullName>
    </submittedName>
</protein>
<feature type="domain" description="Ketoreductase" evidence="3">
    <location>
        <begin position="15"/>
        <end position="198"/>
    </location>
</feature>
<evidence type="ECO:0000313" key="5">
    <source>
        <dbReference type="Proteomes" id="UP000297475"/>
    </source>
</evidence>
<reference evidence="4 5" key="1">
    <citation type="submission" date="2019-04" db="EMBL/GenBank/DDBJ databases">
        <title>Natronospirillum operosus gen. nov., sp. nov., a haloalkaliphilic satellite isolated from decaying biomass of laboratory culture of cyanobacterium Geitlerinema sp. and proposal of Natronospirillaceae fam. nov. and Saccharospirillaceae fam. nov.</title>
        <authorList>
            <person name="Kevbrin V."/>
            <person name="Boltyanskaya Y."/>
            <person name="Koziaeva V."/>
            <person name="Grouzdev D.S."/>
            <person name="Park M."/>
            <person name="Cho J."/>
        </authorList>
    </citation>
    <scope>NUCLEOTIDE SEQUENCE [LARGE SCALE GENOMIC DNA]</scope>
    <source>
        <strain evidence="4 5">G-116</strain>
    </source>
</reference>
<evidence type="ECO:0000313" key="4">
    <source>
        <dbReference type="EMBL" id="TGG92943.1"/>
    </source>
</evidence>
<sequence>MADYSNVRYASLRDRVVFISGGGSGIGAELVTAFAAQGARVAFIDINRTASEQLVAELAPAEVHFHACDVRDIDRLRSVLNDVERSLGPVQVLVNNAGLDDRHRVEDLTPEYWDNCLAINLRHHVFAAQAVLPGMKQNGGGSIINLGSISWMRGRPGMIGYTTSKAAINGLTRSLAQEIGLHGVRVNALVPGAILTERQQEKWLTPELNQQFLDLQALKFRLLPEHVARMALFLGADDSAACTGQNFIVDGGLTLN</sequence>
<name>A0A4Z0W9X4_9GAMM</name>
<gene>
    <name evidence="4" type="ORF">E4656_12545</name>
</gene>
<evidence type="ECO:0000256" key="1">
    <source>
        <dbReference type="ARBA" id="ARBA00006484"/>
    </source>
</evidence>
<dbReference type="Gene3D" id="3.40.50.720">
    <property type="entry name" value="NAD(P)-binding Rossmann-like Domain"/>
    <property type="match status" value="1"/>
</dbReference>
<dbReference type="PROSITE" id="PS00061">
    <property type="entry name" value="ADH_SHORT"/>
    <property type="match status" value="1"/>
</dbReference>
<proteinExistence type="inferred from homology"/>
<dbReference type="Proteomes" id="UP000297475">
    <property type="component" value="Unassembled WGS sequence"/>
</dbReference>
<dbReference type="RefSeq" id="WP_135483615.1">
    <property type="nucleotide sequence ID" value="NZ_SRMF01000004.1"/>
</dbReference>